<sequence>MWPVPGSPSGKTAMASAAEFAGNGFYTSLPSHCLTTSCSLLSFTWLCEKSPPRKSVDWNTQHVAKPAQPVQCDHFIYRGSVMSDRLGRSRTFGKGTVIYATDGALNSLAVNSKAELLATAGRNTFHVFSIHPDKFLSIPRAKSTSRLFVPPNDSVVNGLDHNSSLGSPLTAQSSQVSCPRAHSVTDVTWSCADNVLATGSSNGAITLWEVGSAITQRSPYPPYYLPIFILPYYLLSSDGQIKAPVSKTIFEEDGSVVHPQKRRLCRCTEHSEEQFGWTLATRLLEAVNADEWNVRLYCPPKEDLEYESDTRESNPGTSPRTFIQRAAVPSPVRDVTYCPRNSYLFAAAQENGTLSIWDTRQSGRPYLAFQGHSCSIASLDWLPSWPGISRNWLATAGAVDHLIKVWNFSQLPSGQSACPPVVYTVRTSNVSRVRWRPGVPTQLVSSCNQTFDLSAYLWDLKRPYLPYAAFEEHKSIVTSISWCPAETDYFYTVGRDGLLIRHCVADGVRPAESASPVALAFSPRGNLAHAVSRDRVLAVQPPPVVDETNVVTQSIYYPPRRTPSNLLNSTTVSTLNPTDAPPGFYAAPSVGSSDQLGLANLPEMGSTRSAELFISQAQSLLFCFEPSFEGDSVLIQQVTEVGKSRLRFGYPRVNLICYSATKVDEPSLVHADWINAGNALVPDLIMALAKHYRFVGPSVDWLVQFWSMLRAIYGTNTNFAGRRKTASLRSSSGPSAAKPSENIAGSQNSAAVMSQTQKSSNVRSGSKKPREPTKATGNPLNMHAASVNANEHRSVKSGNVFLTDVLRAVGIRPGSLESPVGRATSVGVNQHAEGNDFDEGWQPDAINSEMCVPASPDQRDRYPSSSRFASDLHIPSNKNSLSQPEQVMGSQELETTAVVSNTIPIRHRAASISKTSRSPGSSHLLGMSASSAHTCDSLGEPVDFLFHYPNHIPLQDPSLLDGPCNGQQLSHSAHLSSGVNTRGEKETSYMHEICEPDDPVPLDGGYIPDEAFHVRHPFERHLQVSLEPRDEDAASKHAAEEEGYEAMGARYDTSIPTKSATSKTHRNFSGLHRAERAMLDWIPVNSRLGVVRLSSSIKLSASANKKRCLFVVSAYVPTDCSSDARMILSIERYSSLIRQARITDISTDNIAFTHQLRQLPPPMRSYLPHPSKSSMNETVAGNDDDASLRLFVAHVVASNLFTHFSAGVHKDAVDSTIVNESRVNKPVTDAHADTGVHLLAPFNSALGPSPRHAAELGTLQLPDASSLVVQWLYELVEAGHVQTVCTALLALGSERLRITEWITEARISSWFMAYLAEAESDTYKSTTMGLSDSKQESSIRTRWKSGSTGGATSLLNSTSMSALAPDVSSANQTSTTLSIHCGRCSKRFVATEATQLATGHAGWACSRHASTADAINATCALCHQTVRGLFVWCRGCSHGGHLEHMQFRVIARPQRITRLVGRDYRNPHYWASILLTVVLVCGRWHCTMLCLKITKRDTENFINCAGVVKRECERFQLSSMMEDQFKCLIFVAGLQSPHDADIRPRPEGSNKLETFIRYIDHTVYDFNAERNDYDSAVTLLEKLYIRPKNILYARHLLPTFKQEPGQDVDQFVQKLKSITKNCKFRAVSAVEHTNEAVRDALITGLQSNTIREELLAWHELDLEKAHEAARALELAQTVTIINDLKSWNSNASAIKLDVAATKQWSLDRNFPLNDEKCIHV</sequence>
<feature type="compositionally biased region" description="Polar residues" evidence="9">
    <location>
        <begin position="743"/>
        <end position="764"/>
    </location>
</feature>
<dbReference type="Proteomes" id="UP000054324">
    <property type="component" value="Unassembled WGS sequence"/>
</dbReference>
<feature type="region of interest" description="Disordered" evidence="9">
    <location>
        <begin position="854"/>
        <end position="883"/>
    </location>
</feature>
<accession>A0A074Z2I4</accession>
<protein>
    <recommendedName>
        <fullName evidence="7">GATOR2 complex protein WDR24</fullName>
    </recommendedName>
</protein>
<dbReference type="RefSeq" id="XP_009176542.1">
    <property type="nucleotide sequence ID" value="XM_009178278.1"/>
</dbReference>
<keyword evidence="5" id="KW-0863">Zinc-finger</keyword>
<dbReference type="GO" id="GO:0005829">
    <property type="term" value="C:cytosol"/>
    <property type="evidence" value="ECO:0007669"/>
    <property type="project" value="TreeGrafter"/>
</dbReference>
<dbReference type="GeneID" id="20325757"/>
<dbReference type="InterPro" id="IPR019775">
    <property type="entry name" value="WD40_repeat_CS"/>
</dbReference>
<dbReference type="GO" id="GO:1904263">
    <property type="term" value="P:positive regulation of TORC1 signaling"/>
    <property type="evidence" value="ECO:0007669"/>
    <property type="project" value="TreeGrafter"/>
</dbReference>
<dbReference type="InterPro" id="IPR036322">
    <property type="entry name" value="WD40_repeat_dom_sf"/>
</dbReference>
<evidence type="ECO:0000256" key="6">
    <source>
        <dbReference type="ARBA" id="ARBA00022833"/>
    </source>
</evidence>
<dbReference type="STRING" id="6198.A0A074Z2I4"/>
<dbReference type="GO" id="GO:0016239">
    <property type="term" value="P:positive regulation of macroautophagy"/>
    <property type="evidence" value="ECO:0007669"/>
    <property type="project" value="TreeGrafter"/>
</dbReference>
<name>A0A074Z2I4_OPIVI</name>
<feature type="repeat" description="WD" evidence="8">
    <location>
        <begin position="184"/>
        <end position="218"/>
    </location>
</feature>
<dbReference type="PANTHER" id="PTHR46200">
    <property type="entry name" value="GATOR COMPLEX PROTEIN WDR24"/>
    <property type="match status" value="1"/>
</dbReference>
<feature type="region of interest" description="Disordered" evidence="9">
    <location>
        <begin position="724"/>
        <end position="781"/>
    </location>
</feature>
<evidence type="ECO:0000256" key="5">
    <source>
        <dbReference type="ARBA" id="ARBA00022771"/>
    </source>
</evidence>
<gene>
    <name evidence="10" type="ORF">T265_11589</name>
</gene>
<evidence type="ECO:0000313" key="11">
    <source>
        <dbReference type="Proteomes" id="UP000054324"/>
    </source>
</evidence>
<comment type="similarity">
    <text evidence="1">Belongs to the WD repeat WDR24 family.</text>
</comment>
<evidence type="ECO:0000256" key="2">
    <source>
        <dbReference type="ARBA" id="ARBA00022574"/>
    </source>
</evidence>
<keyword evidence="2 8" id="KW-0853">WD repeat</keyword>
<reference evidence="10 11" key="1">
    <citation type="submission" date="2013-11" db="EMBL/GenBank/DDBJ databases">
        <title>Opisthorchis viverrini - life in the bile duct.</title>
        <authorList>
            <person name="Young N.D."/>
            <person name="Nagarajan N."/>
            <person name="Lin S.J."/>
            <person name="Korhonen P.K."/>
            <person name="Jex A.R."/>
            <person name="Hall R.S."/>
            <person name="Safavi-Hemami H."/>
            <person name="Kaewkong W."/>
            <person name="Bertrand D."/>
            <person name="Gao S."/>
            <person name="Seet Q."/>
            <person name="Wongkham S."/>
            <person name="Teh B.T."/>
            <person name="Wongkham C."/>
            <person name="Intapan P.M."/>
            <person name="Maleewong W."/>
            <person name="Yang X."/>
            <person name="Hu M."/>
            <person name="Wang Z."/>
            <person name="Hofmann A."/>
            <person name="Sternberg P.W."/>
            <person name="Tan P."/>
            <person name="Wang J."/>
            <person name="Gasser R.B."/>
        </authorList>
    </citation>
    <scope>NUCLEOTIDE SEQUENCE [LARGE SCALE GENOMIC DNA]</scope>
</reference>
<dbReference type="GO" id="GO:0061700">
    <property type="term" value="C:GATOR2 complex"/>
    <property type="evidence" value="ECO:0007669"/>
    <property type="project" value="TreeGrafter"/>
</dbReference>
<dbReference type="InterPro" id="IPR037590">
    <property type="entry name" value="WDR24"/>
</dbReference>
<evidence type="ECO:0000256" key="8">
    <source>
        <dbReference type="PROSITE-ProRule" id="PRU00221"/>
    </source>
</evidence>
<dbReference type="SMART" id="SM00320">
    <property type="entry name" value="WD40"/>
    <property type="match status" value="6"/>
</dbReference>
<evidence type="ECO:0000256" key="1">
    <source>
        <dbReference type="ARBA" id="ARBA00008134"/>
    </source>
</evidence>
<dbReference type="Pfam" id="PF00400">
    <property type="entry name" value="WD40"/>
    <property type="match status" value="1"/>
</dbReference>
<dbReference type="SUPFAM" id="SSF50978">
    <property type="entry name" value="WD40 repeat-like"/>
    <property type="match status" value="1"/>
</dbReference>
<dbReference type="KEGG" id="ovi:T265_11589"/>
<dbReference type="InterPro" id="IPR001680">
    <property type="entry name" value="WD40_rpt"/>
</dbReference>
<dbReference type="Gene3D" id="2.130.10.10">
    <property type="entry name" value="YVTN repeat-like/Quinoprotein amine dehydrogenase"/>
    <property type="match status" value="3"/>
</dbReference>
<dbReference type="PROSITE" id="PS00678">
    <property type="entry name" value="WD_REPEATS_1"/>
    <property type="match status" value="2"/>
</dbReference>
<keyword evidence="4" id="KW-0677">Repeat</keyword>
<evidence type="ECO:0000256" key="4">
    <source>
        <dbReference type="ARBA" id="ARBA00022737"/>
    </source>
</evidence>
<dbReference type="PANTHER" id="PTHR46200:SF1">
    <property type="entry name" value="GATOR COMPLEX PROTEIN WDR24"/>
    <property type="match status" value="1"/>
</dbReference>
<evidence type="ECO:0000313" key="10">
    <source>
        <dbReference type="EMBL" id="KER19707.1"/>
    </source>
</evidence>
<keyword evidence="6" id="KW-0862">Zinc</keyword>
<proteinExistence type="inferred from homology"/>
<keyword evidence="11" id="KW-1185">Reference proteome</keyword>
<dbReference type="CTD" id="20325757"/>
<keyword evidence="3" id="KW-0479">Metal-binding</keyword>
<dbReference type="EMBL" id="KL597151">
    <property type="protein sequence ID" value="KER19707.1"/>
    <property type="molecule type" value="Genomic_DNA"/>
</dbReference>
<dbReference type="GO" id="GO:0008270">
    <property type="term" value="F:zinc ion binding"/>
    <property type="evidence" value="ECO:0007669"/>
    <property type="project" value="UniProtKB-KW"/>
</dbReference>
<evidence type="ECO:0000256" key="7">
    <source>
        <dbReference type="ARBA" id="ARBA00040269"/>
    </source>
</evidence>
<dbReference type="CDD" id="cd16693">
    <property type="entry name" value="mRING-H2-C3H3C2_WDR24"/>
    <property type="match status" value="1"/>
</dbReference>
<organism evidence="10 11">
    <name type="scientific">Opisthorchis viverrini</name>
    <name type="common">Southeast Asian liver fluke</name>
    <dbReference type="NCBI Taxonomy" id="6198"/>
    <lineage>
        <taxon>Eukaryota</taxon>
        <taxon>Metazoa</taxon>
        <taxon>Spiralia</taxon>
        <taxon>Lophotrochozoa</taxon>
        <taxon>Platyhelminthes</taxon>
        <taxon>Trematoda</taxon>
        <taxon>Digenea</taxon>
        <taxon>Opisthorchiida</taxon>
        <taxon>Opisthorchiata</taxon>
        <taxon>Opisthorchiidae</taxon>
        <taxon>Opisthorchis</taxon>
    </lineage>
</organism>
<evidence type="ECO:0000256" key="3">
    <source>
        <dbReference type="ARBA" id="ARBA00022723"/>
    </source>
</evidence>
<dbReference type="OrthoDB" id="60955at2759"/>
<evidence type="ECO:0000256" key="9">
    <source>
        <dbReference type="SAM" id="MobiDB-lite"/>
    </source>
</evidence>
<dbReference type="PROSITE" id="PS50082">
    <property type="entry name" value="WD_REPEATS_2"/>
    <property type="match status" value="1"/>
</dbReference>
<dbReference type="GO" id="GO:0005774">
    <property type="term" value="C:vacuolar membrane"/>
    <property type="evidence" value="ECO:0007669"/>
    <property type="project" value="TreeGrafter"/>
</dbReference>
<dbReference type="InterPro" id="IPR015943">
    <property type="entry name" value="WD40/YVTN_repeat-like_dom_sf"/>
</dbReference>